<dbReference type="EMBL" id="QSTP01000001">
    <property type="protein sequence ID" value="RGM75511.1"/>
    <property type="molecule type" value="Genomic_DNA"/>
</dbReference>
<dbReference type="InterPro" id="IPR004919">
    <property type="entry name" value="GmrSD_N"/>
</dbReference>
<dbReference type="RefSeq" id="WP_117718270.1">
    <property type="nucleotide sequence ID" value="NZ_QSTP01000001.1"/>
</dbReference>
<feature type="domain" description="GmrSD restriction endonucleases N-terminal" evidence="1">
    <location>
        <begin position="135"/>
        <end position="238"/>
    </location>
</feature>
<accession>A0A3E4YM02</accession>
<dbReference type="PANTHER" id="PTHR39639:SF1">
    <property type="entry name" value="DUF262 DOMAIN-CONTAINING PROTEIN"/>
    <property type="match status" value="1"/>
</dbReference>
<dbReference type="Proteomes" id="UP000260758">
    <property type="component" value="Unassembled WGS sequence"/>
</dbReference>
<sequence length="278" mass="32961">MGRKKAVKELTEKEWLEREKENGLNEIKDKLNFINPPTYEFNIGDKVKFGNLQDATVDYISKDKKVYGLVCTQVHRNYGNPYEDKTYMVVAWNEIRSLSILNNVSNFTKNTNININFQNTTIESLIFEYYNFGINLDPEYQRGYVWDDKDRENLIDSIFNNIKIGEFALNHLSDKEWEEKGFSYEIVDGKQRLSTLIAFYENRFPYKGYYFNDLSSADRYTFLNKNISVGKTRNLEKKDVLEYFLVLNRAGRCMDEEHLTKVEDMLHDELEKDNIERV</sequence>
<proteinExistence type="predicted"/>
<gene>
    <name evidence="2" type="ORF">DXB99_03015</name>
</gene>
<dbReference type="Pfam" id="PF03235">
    <property type="entry name" value="GmrSD_N"/>
    <property type="match status" value="1"/>
</dbReference>
<dbReference type="AlphaFoldDB" id="A0A3E4YM02"/>
<protein>
    <submittedName>
        <fullName evidence="2">DUF262 domain-containing protein</fullName>
    </submittedName>
</protein>
<evidence type="ECO:0000259" key="1">
    <source>
        <dbReference type="Pfam" id="PF03235"/>
    </source>
</evidence>
<comment type="caution">
    <text evidence="2">The sequence shown here is derived from an EMBL/GenBank/DDBJ whole genome shotgun (WGS) entry which is preliminary data.</text>
</comment>
<dbReference type="PANTHER" id="PTHR39639">
    <property type="entry name" value="CHROMOSOME 16, WHOLE GENOME SHOTGUN SEQUENCE"/>
    <property type="match status" value="1"/>
</dbReference>
<evidence type="ECO:0000313" key="3">
    <source>
        <dbReference type="Proteomes" id="UP000260758"/>
    </source>
</evidence>
<reference evidence="2 3" key="1">
    <citation type="submission" date="2018-08" db="EMBL/GenBank/DDBJ databases">
        <title>A genome reference for cultivated species of the human gut microbiota.</title>
        <authorList>
            <person name="Zou Y."/>
            <person name="Xue W."/>
            <person name="Luo G."/>
        </authorList>
    </citation>
    <scope>NUCLEOTIDE SEQUENCE [LARGE SCALE GENOMIC DNA]</scope>
    <source>
        <strain evidence="2 3">OM07-13</strain>
    </source>
</reference>
<evidence type="ECO:0000313" key="2">
    <source>
        <dbReference type="EMBL" id="RGM75511.1"/>
    </source>
</evidence>
<name>A0A3E4YM02_9FIRM</name>
<organism evidence="2 3">
    <name type="scientific">Agathobacter rectalis</name>
    <dbReference type="NCBI Taxonomy" id="39491"/>
    <lineage>
        <taxon>Bacteria</taxon>
        <taxon>Bacillati</taxon>
        <taxon>Bacillota</taxon>
        <taxon>Clostridia</taxon>
        <taxon>Lachnospirales</taxon>
        <taxon>Lachnospiraceae</taxon>
        <taxon>Agathobacter</taxon>
    </lineage>
</organism>